<dbReference type="AlphaFoldDB" id="A0A515D7D1"/>
<dbReference type="InterPro" id="IPR007360">
    <property type="entry name" value="SirB"/>
</dbReference>
<evidence type="ECO:0000313" key="2">
    <source>
        <dbReference type="EMBL" id="QDL36333.1"/>
    </source>
</evidence>
<feature type="transmembrane region" description="Helical" evidence="1">
    <location>
        <begin position="39"/>
        <end position="63"/>
    </location>
</feature>
<organism evidence="2 3">
    <name type="scientific">Rhodoferax sediminis</name>
    <dbReference type="NCBI Taxonomy" id="2509614"/>
    <lineage>
        <taxon>Bacteria</taxon>
        <taxon>Pseudomonadati</taxon>
        <taxon>Pseudomonadota</taxon>
        <taxon>Betaproteobacteria</taxon>
        <taxon>Burkholderiales</taxon>
        <taxon>Comamonadaceae</taxon>
        <taxon>Rhodoferax</taxon>
    </lineage>
</organism>
<feature type="transmembrane region" description="Helical" evidence="1">
    <location>
        <begin position="6"/>
        <end position="27"/>
    </location>
</feature>
<dbReference type="Proteomes" id="UP000316798">
    <property type="component" value="Chromosome"/>
</dbReference>
<gene>
    <name evidence="2" type="ORF">EUB48_02715</name>
</gene>
<dbReference type="Pfam" id="PF04247">
    <property type="entry name" value="SirB"/>
    <property type="match status" value="1"/>
</dbReference>
<dbReference type="GO" id="GO:0005886">
    <property type="term" value="C:plasma membrane"/>
    <property type="evidence" value="ECO:0007669"/>
    <property type="project" value="TreeGrafter"/>
</dbReference>
<protein>
    <submittedName>
        <fullName evidence="2">Regulator SirB</fullName>
    </submittedName>
</protein>
<dbReference type="PANTHER" id="PTHR39594">
    <property type="entry name" value="PROTEIN YCHQ"/>
    <property type="match status" value="1"/>
</dbReference>
<name>A0A515D7D1_9BURK</name>
<dbReference type="PANTHER" id="PTHR39594:SF1">
    <property type="entry name" value="PROTEIN YCHQ"/>
    <property type="match status" value="1"/>
</dbReference>
<evidence type="ECO:0000313" key="3">
    <source>
        <dbReference type="Proteomes" id="UP000316798"/>
    </source>
</evidence>
<feature type="transmembrane region" description="Helical" evidence="1">
    <location>
        <begin position="102"/>
        <end position="120"/>
    </location>
</feature>
<keyword evidence="1" id="KW-1133">Transmembrane helix</keyword>
<reference evidence="2 3" key="1">
    <citation type="submission" date="2019-01" db="EMBL/GenBank/DDBJ databases">
        <title>Genomic insights into a novel species Rhodoferax sp.</title>
        <authorList>
            <person name="Jin L."/>
        </authorList>
    </citation>
    <scope>NUCLEOTIDE SEQUENCE [LARGE SCALE GENOMIC DNA]</scope>
    <source>
        <strain evidence="2 3">CHu59-6-5</strain>
    </source>
</reference>
<keyword evidence="1" id="KW-0472">Membrane</keyword>
<feature type="transmembrane region" description="Helical" evidence="1">
    <location>
        <begin position="69"/>
        <end position="90"/>
    </location>
</feature>
<dbReference type="OrthoDB" id="5588650at2"/>
<dbReference type="KEGG" id="rhf:EUB48_02715"/>
<dbReference type="EMBL" id="CP035503">
    <property type="protein sequence ID" value="QDL36333.1"/>
    <property type="molecule type" value="Genomic_DNA"/>
</dbReference>
<proteinExistence type="predicted"/>
<keyword evidence="3" id="KW-1185">Reference proteome</keyword>
<dbReference type="PIRSF" id="PIRSF005610">
    <property type="entry name" value="SirB"/>
    <property type="match status" value="1"/>
</dbReference>
<accession>A0A515D7D1</accession>
<evidence type="ECO:0000256" key="1">
    <source>
        <dbReference type="SAM" id="Phobius"/>
    </source>
</evidence>
<sequence length="126" mass="13824">MSYGAVKSLHIACVALSISLFTLRAALQWQDVPWRRWGVLRIAPHIVDTVLLGSALWLCWTIGQYPFVQGWLTAKVLALLAYILLGRVALGRNTARGQRLPAFAAALLCVGYIVGVALTHSPTWGR</sequence>
<keyword evidence="1" id="KW-0812">Transmembrane</keyword>